<accession>A0A167LHZ3</accession>
<reference evidence="2 3" key="1">
    <citation type="journal article" date="2016" name="Mol. Biol. Evol.">
        <title>Comparative Genomics of Early-Diverging Mushroom-Forming Fungi Provides Insights into the Origins of Lignocellulose Decay Capabilities.</title>
        <authorList>
            <person name="Nagy L.G."/>
            <person name="Riley R."/>
            <person name="Tritt A."/>
            <person name="Adam C."/>
            <person name="Daum C."/>
            <person name="Floudas D."/>
            <person name="Sun H."/>
            <person name="Yadav J.S."/>
            <person name="Pangilinan J."/>
            <person name="Larsson K.H."/>
            <person name="Matsuura K."/>
            <person name="Barry K."/>
            <person name="Labutti K."/>
            <person name="Kuo R."/>
            <person name="Ohm R.A."/>
            <person name="Bhattacharya S.S."/>
            <person name="Shirouzu T."/>
            <person name="Yoshinaga Y."/>
            <person name="Martin F.M."/>
            <person name="Grigoriev I.V."/>
            <person name="Hibbett D.S."/>
        </authorList>
    </citation>
    <scope>NUCLEOTIDE SEQUENCE [LARGE SCALE GENOMIC DNA]</scope>
    <source>
        <strain evidence="2 3">TUFC12733</strain>
    </source>
</reference>
<feature type="non-terminal residue" evidence="2">
    <location>
        <position position="156"/>
    </location>
</feature>
<organism evidence="2 3">
    <name type="scientific">Calocera viscosa (strain TUFC12733)</name>
    <dbReference type="NCBI Taxonomy" id="1330018"/>
    <lineage>
        <taxon>Eukaryota</taxon>
        <taxon>Fungi</taxon>
        <taxon>Dikarya</taxon>
        <taxon>Basidiomycota</taxon>
        <taxon>Agaricomycotina</taxon>
        <taxon>Dacrymycetes</taxon>
        <taxon>Dacrymycetales</taxon>
        <taxon>Dacrymycetaceae</taxon>
        <taxon>Calocera</taxon>
    </lineage>
</organism>
<sequence length="156" mass="17127">PPPSPPAPPPAQTSPPPKPGCPQHVHTIHTHLSSLPQLDPTTLYAGPPIPRPYKLEQEYLPTKGRRGRGSKYAGEGVGEPQGFWRWVVVGQVKEGTEGRGSVEAVVRSTRGALMKLHPELRLPPRSRRTAEDGWAMLDLGDTAVHIVSRTARDKWF</sequence>
<evidence type="ECO:0000256" key="1">
    <source>
        <dbReference type="SAM" id="MobiDB-lite"/>
    </source>
</evidence>
<dbReference type="EMBL" id="KV417287">
    <property type="protein sequence ID" value="KZO95711.1"/>
    <property type="molecule type" value="Genomic_DNA"/>
</dbReference>
<protein>
    <submittedName>
        <fullName evidence="2">Uncharacterized protein</fullName>
    </submittedName>
</protein>
<proteinExistence type="predicted"/>
<feature type="region of interest" description="Disordered" evidence="1">
    <location>
        <begin position="1"/>
        <end position="77"/>
    </location>
</feature>
<feature type="non-terminal residue" evidence="2">
    <location>
        <position position="1"/>
    </location>
</feature>
<name>A0A167LHZ3_CALVF</name>
<evidence type="ECO:0000313" key="2">
    <source>
        <dbReference type="EMBL" id="KZO95711.1"/>
    </source>
</evidence>
<evidence type="ECO:0000313" key="3">
    <source>
        <dbReference type="Proteomes" id="UP000076738"/>
    </source>
</evidence>
<dbReference type="OrthoDB" id="21330at2759"/>
<feature type="compositionally biased region" description="Polar residues" evidence="1">
    <location>
        <begin position="30"/>
        <end position="40"/>
    </location>
</feature>
<dbReference type="STRING" id="1330018.A0A167LHZ3"/>
<keyword evidence="3" id="KW-1185">Reference proteome</keyword>
<gene>
    <name evidence="2" type="ORF">CALVIDRAFT_472103</name>
</gene>
<feature type="compositionally biased region" description="Pro residues" evidence="1">
    <location>
        <begin position="1"/>
        <end position="20"/>
    </location>
</feature>
<dbReference type="AlphaFoldDB" id="A0A167LHZ3"/>
<dbReference type="Proteomes" id="UP000076738">
    <property type="component" value="Unassembled WGS sequence"/>
</dbReference>